<dbReference type="OrthoDB" id="192131at2157"/>
<keyword evidence="1" id="KW-0812">Transmembrane</keyword>
<name>E3GX49_METFV</name>
<evidence type="ECO:0000313" key="3">
    <source>
        <dbReference type="EMBL" id="ADP78044.1"/>
    </source>
</evidence>
<dbReference type="Proteomes" id="UP000002315">
    <property type="component" value="Chromosome"/>
</dbReference>
<sequence>MKAKSFLIILTLIIAFIINISPVLGIEVKGSVKEIYNETSDTYVTLENAIPVKDANITLIKDNVVLNKTTTDNNGKYLITANATPPLILKIEYSTYKPAIFTVNKDCEINHVFIPDIVIIGCPKPFGVELSKRLMFYDPWMPGAEKDCWILEHANFAFLYMQTPGTGQKDFWIQYLGNSPANKTGHIAAYAGMGEERYFNIIGGSKNSLENTYLASYYVLASGNATKINYDRMVKYISYLLNETTYNPIEHDEVPIFAGGGTAGSWGLYHPDLGTRTVLGYNLTQPSPKQIKQWIEENPGLAISGNLKWLAKLNMYLVSSGFAKLCEDFENWYNNNKPNLKGPFIVVVSYWPGGQKDPTIDMLIRELEKRGRPAFDLYQIETQPPASKLLELMVKGINGTGFIKRGISAVISLVSWSLNYDNLPEGAVKEYLNMNIPIIKGMELWTNNGLENPLGTQFELTWQMGLPYREGVFGPTPVSYRDERSGRYIPIETGIKKIVDNAIKWAKLREIPNKDKRIAIIIYNYPPGKDNFVASYLDVFKSIHDLLTRLKELGYSVSEIPTPEELYNIVAEGGNKGTWAQPALEKYVDKNWKRLMENNQLIPLNKYLEWFNQLPDPMKRNITGKWGEPPGNIMTVTRNGTKYIVIPGVKLGNIFIAIQPSRGWEEVKDYHDPYLPPHHQYVAFYKWLEENFDAMIHLGTHGTLEWLPGRTTGVIDSDYPFQLTCLPNIYPYIVSNPGEGLVAKDRSFAVIIDHMTPAMVESGLYGNLSELHDLIHRYNAALEAGASQLLPELEKEIIEKAASLGFKKEGNFTDWLRELHIQLHEIENDVIPLGLHSLGKILEGDELVEELYTIASSRSDLMENIKRMMYPEIKESYYDIMYDPKYEDKVEKIKEKAKEWIRNIINGNIPPEIKPDDLKFINETLTKIRANEEWQNLLNALSGGYVPPGLAGDPARSDVLPTGRNFYPYDVKKMPTKAAWESAKKIVDDMLRKYYKEHGKFPELVGMVMWGTELLRTEALAIAEFMYLLGVKPDWAPNGDVKGVVLMDPSEFAIEIDGKKIIRPRIDVFTTAVTYNQAWIDLMNKAVELASEAKDVENYVAKHYKECNSLDRVFGLRGYVLEGTGVCDLVPQTGKWNTTKELADVYLSRVSYAWKSVNGVMQMKQNKDVFQYLLKKMDIATQTIDSTWRLFDTDDYYDWYGGLILASKTLGGNPETMLQDIRNLKFTQIRSLKEEVELEIRSQVLNPKYMESLLKTPSGWMEYAKRYEYTVGIHVTTNSVSNELWNKLGENLIMNLNPKTNYEAFATQSMIAWVLEMERRSLASLRPELKVALANKYITLAVKYGPVCCHHTCANINFNLWVIQTSNLPLSYLQKFAAAFAETTGVKLSIPGAPTTPQPSVPGISITVPGIPTSIPGAPSQLGAPTALGRVGIGTAATRGVSPGISGPSGRVGGEIGTRGAAQAAGAASKSSSESGATGKAGITGAAAGKAYEITPVSKGIGSPSSVPFAGIIGVIILIALIAVGYLLRRPKY</sequence>
<organism evidence="3 4">
    <name type="scientific">Methanothermus fervidus (strain ATCC 43054 / DSM 2088 / JCM 10308 / V24 S)</name>
    <dbReference type="NCBI Taxonomy" id="523846"/>
    <lineage>
        <taxon>Archaea</taxon>
        <taxon>Methanobacteriati</taxon>
        <taxon>Methanobacteriota</taxon>
        <taxon>Methanomada group</taxon>
        <taxon>Methanobacteria</taxon>
        <taxon>Methanobacteriales</taxon>
        <taxon>Methanothermaceae</taxon>
        <taxon>Methanothermus</taxon>
    </lineage>
</organism>
<feature type="domain" description="CobN/magnesium chelatase" evidence="2">
    <location>
        <begin position="322"/>
        <end position="1322"/>
    </location>
</feature>
<proteinExistence type="predicted"/>
<dbReference type="PANTHER" id="PTHR44119:SF4">
    <property type="entry name" value="AEROBIC COBALTOCHELATASE SUBUNIT COBN"/>
    <property type="match status" value="1"/>
</dbReference>
<dbReference type="InterPro" id="IPR008969">
    <property type="entry name" value="CarboxyPept-like_regulatory"/>
</dbReference>
<dbReference type="GO" id="GO:0016851">
    <property type="term" value="F:magnesium chelatase activity"/>
    <property type="evidence" value="ECO:0007669"/>
    <property type="project" value="UniProtKB-EC"/>
</dbReference>
<evidence type="ECO:0000256" key="1">
    <source>
        <dbReference type="SAM" id="Phobius"/>
    </source>
</evidence>
<keyword evidence="1" id="KW-1133">Transmembrane helix</keyword>
<dbReference type="SUPFAM" id="SSF49464">
    <property type="entry name" value="Carboxypeptidase regulatory domain-like"/>
    <property type="match status" value="1"/>
</dbReference>
<keyword evidence="3" id="KW-0436">Ligase</keyword>
<dbReference type="KEGG" id="mfv:Mfer_1258"/>
<keyword evidence="4" id="KW-1185">Reference proteome</keyword>
<dbReference type="Pfam" id="PF02514">
    <property type="entry name" value="CobN-Mg_chel"/>
    <property type="match status" value="1"/>
</dbReference>
<dbReference type="HOGENOM" id="CLU_002017_4_1_2"/>
<feature type="transmembrane region" description="Helical" evidence="1">
    <location>
        <begin position="1507"/>
        <end position="1528"/>
    </location>
</feature>
<evidence type="ECO:0000259" key="2">
    <source>
        <dbReference type="Pfam" id="PF02514"/>
    </source>
</evidence>
<dbReference type="EMBL" id="CP002278">
    <property type="protein sequence ID" value="ADP78044.1"/>
    <property type="molecule type" value="Genomic_DNA"/>
</dbReference>
<reference evidence="3 4" key="1">
    <citation type="journal article" date="2010" name="Stand. Genomic Sci.">
        <title>Complete genome sequence of Methanothermus fervidus type strain (V24S).</title>
        <authorList>
            <person name="Anderson I."/>
            <person name="Djao O.D."/>
            <person name="Misra M."/>
            <person name="Chertkov O."/>
            <person name="Nolan M."/>
            <person name="Lucas S."/>
            <person name="Lapidus A."/>
            <person name="Del Rio T.G."/>
            <person name="Tice H."/>
            <person name="Cheng J.F."/>
            <person name="Tapia R."/>
            <person name="Han C."/>
            <person name="Goodwin L."/>
            <person name="Pitluck S."/>
            <person name="Liolios K."/>
            <person name="Ivanova N."/>
            <person name="Mavromatis K."/>
            <person name="Mikhailova N."/>
            <person name="Pati A."/>
            <person name="Brambilla E."/>
            <person name="Chen A."/>
            <person name="Palaniappan K."/>
            <person name="Land M."/>
            <person name="Hauser L."/>
            <person name="Chang Y.J."/>
            <person name="Jeffries C.D."/>
            <person name="Sikorski J."/>
            <person name="Spring S."/>
            <person name="Rohde M."/>
            <person name="Eichinger K."/>
            <person name="Huber H."/>
            <person name="Wirth R."/>
            <person name="Goker M."/>
            <person name="Detter J.C."/>
            <person name="Woyke T."/>
            <person name="Bristow J."/>
            <person name="Eisen J.A."/>
            <person name="Markowitz V."/>
            <person name="Hugenholtz P."/>
            <person name="Klenk H.P."/>
            <person name="Kyrpides N.C."/>
        </authorList>
    </citation>
    <scope>NUCLEOTIDE SEQUENCE [LARGE SCALE GENOMIC DNA]</scope>
    <source>
        <strain evidence="4">ATCC 43054 / DSM 2088 / JCM 10308 / V24 S</strain>
    </source>
</reference>
<keyword evidence="1" id="KW-0472">Membrane</keyword>
<dbReference type="PANTHER" id="PTHR44119">
    <property type="entry name" value="MAGNESIUM-CHELATASE SUBUNIT CHLH, CHLOROPLASTIC"/>
    <property type="match status" value="1"/>
</dbReference>
<evidence type="ECO:0000313" key="4">
    <source>
        <dbReference type="Proteomes" id="UP000002315"/>
    </source>
</evidence>
<gene>
    <name evidence="3" type="ordered locus">Mfer_1258</name>
</gene>
<accession>E3GX49</accession>
<dbReference type="STRING" id="523846.Mfer_1258"/>
<dbReference type="CDD" id="cd10150">
    <property type="entry name" value="CobN_like"/>
    <property type="match status" value="1"/>
</dbReference>
<dbReference type="InterPro" id="IPR003672">
    <property type="entry name" value="CobN/Mg_chltase"/>
</dbReference>
<dbReference type="EC" id="6.6.1.1" evidence="3"/>
<protein>
    <submittedName>
        <fullName evidence="3">Magnesium chelatase</fullName>
        <ecNumber evidence="3">6.6.1.1</ecNumber>
    </submittedName>
</protein>